<evidence type="ECO:0000313" key="6">
    <source>
        <dbReference type="Proteomes" id="UP000318578"/>
    </source>
</evidence>
<dbReference type="FunFam" id="3.30.300.30:FF:000008">
    <property type="entry name" value="2,3-dihydroxybenzoate-AMP ligase"/>
    <property type="match status" value="1"/>
</dbReference>
<feature type="domain" description="AMP-dependent synthetase/ligase" evidence="3">
    <location>
        <begin position="32"/>
        <end position="413"/>
    </location>
</feature>
<dbReference type="InterPro" id="IPR050237">
    <property type="entry name" value="ATP-dep_AMP-bd_enzyme"/>
</dbReference>
<proteinExistence type="inferred from homology"/>
<dbReference type="Pfam" id="PF00501">
    <property type="entry name" value="AMP-binding"/>
    <property type="match status" value="1"/>
</dbReference>
<feature type="domain" description="AMP-binding enzyme C-terminal" evidence="4">
    <location>
        <begin position="464"/>
        <end position="538"/>
    </location>
</feature>
<dbReference type="PANTHER" id="PTHR43767:SF1">
    <property type="entry name" value="NONRIBOSOMAL PEPTIDE SYNTHASE PES1 (EUROFUNG)-RELATED"/>
    <property type="match status" value="1"/>
</dbReference>
<evidence type="ECO:0000256" key="1">
    <source>
        <dbReference type="ARBA" id="ARBA00006432"/>
    </source>
</evidence>
<dbReference type="AlphaFoldDB" id="A0A557ZXS8"/>
<sequence>MSFDVTSLDHRRAANRWERVSVGDILERLTWSYPDKEAIVGWRGAFAHPEHERLTYRQADELTARFANGLLARGLRRGDRVLLFCENSVEAYLAKLGIAKAGLVCVPVNPTLAPDVVAHLIETTEPAFAVVDAELWARAKEPFGQTGLAPGVTIPIGGGAVEDSVTFAGFVHEQPTTEPATEISGDDIWQILFTSGTTALPKGAMISHHSSHYAAYSFALTLTRGVRLECDLKLATFLPIIYHVADQIFTFPAFLAGGTLLIGRRPDPAAVAEAISREAITALWAGSPAMAGALAGILREDRLSYDPRSLKVLVYGWAALAPGTLATFKRLCGEELVATEIFGQTESISCHRFWPDKWPEVYRRTAPEQNYVGVPNPLLASTVMDETGAMLTGRPGVPGEAVYRSPAVTAGYYRDLPATEEAFRDGWFHSGDSCVYDEHGLRVMVDRYKDIVKSGGENVSSIRVESVLHQHPGVAEAAVVGLPHDRWGEAVTAVVVPGATGTTTREDLLAFCRERLAGFETPKDVVFVTALPETVGGKVLKYKLRQQYRTFYSG</sequence>
<dbReference type="Proteomes" id="UP000318578">
    <property type="component" value="Unassembled WGS sequence"/>
</dbReference>
<accession>A0A557ZXS8</accession>
<dbReference type="InterPro" id="IPR000873">
    <property type="entry name" value="AMP-dep_synth/lig_dom"/>
</dbReference>
<dbReference type="InterPro" id="IPR025110">
    <property type="entry name" value="AMP-bd_C"/>
</dbReference>
<dbReference type="OrthoDB" id="9803968at2"/>
<dbReference type="GO" id="GO:0016878">
    <property type="term" value="F:acid-thiol ligase activity"/>
    <property type="evidence" value="ECO:0007669"/>
    <property type="project" value="UniProtKB-ARBA"/>
</dbReference>
<organism evidence="5 6">
    <name type="scientific">Amycolatopsis acidiphila</name>
    <dbReference type="NCBI Taxonomy" id="715473"/>
    <lineage>
        <taxon>Bacteria</taxon>
        <taxon>Bacillati</taxon>
        <taxon>Actinomycetota</taxon>
        <taxon>Actinomycetes</taxon>
        <taxon>Pseudonocardiales</taxon>
        <taxon>Pseudonocardiaceae</taxon>
        <taxon>Amycolatopsis</taxon>
    </lineage>
</organism>
<protein>
    <submittedName>
        <fullName evidence="5">AMP-binding protein</fullName>
    </submittedName>
</protein>
<dbReference type="SUPFAM" id="SSF56801">
    <property type="entry name" value="Acetyl-CoA synthetase-like"/>
    <property type="match status" value="1"/>
</dbReference>
<dbReference type="RefSeq" id="WP_144644207.1">
    <property type="nucleotide sequence ID" value="NZ_BNAX01000001.1"/>
</dbReference>
<name>A0A557ZXS8_9PSEU</name>
<evidence type="ECO:0000256" key="2">
    <source>
        <dbReference type="ARBA" id="ARBA00022598"/>
    </source>
</evidence>
<dbReference type="InterPro" id="IPR042099">
    <property type="entry name" value="ANL_N_sf"/>
</dbReference>
<evidence type="ECO:0000259" key="3">
    <source>
        <dbReference type="Pfam" id="PF00501"/>
    </source>
</evidence>
<evidence type="ECO:0000313" key="5">
    <source>
        <dbReference type="EMBL" id="TVT16812.1"/>
    </source>
</evidence>
<dbReference type="Gene3D" id="3.30.300.30">
    <property type="match status" value="1"/>
</dbReference>
<gene>
    <name evidence="5" type="ORF">FNH06_33980</name>
</gene>
<comment type="caution">
    <text evidence="5">The sequence shown here is derived from an EMBL/GenBank/DDBJ whole genome shotgun (WGS) entry which is preliminary data.</text>
</comment>
<dbReference type="PANTHER" id="PTHR43767">
    <property type="entry name" value="LONG-CHAIN-FATTY-ACID--COA LIGASE"/>
    <property type="match status" value="1"/>
</dbReference>
<dbReference type="Gene3D" id="3.40.50.12780">
    <property type="entry name" value="N-terminal domain of ligase-like"/>
    <property type="match status" value="1"/>
</dbReference>
<dbReference type="Pfam" id="PF13193">
    <property type="entry name" value="AMP-binding_C"/>
    <property type="match status" value="1"/>
</dbReference>
<keyword evidence="2" id="KW-0436">Ligase</keyword>
<reference evidence="5 6" key="1">
    <citation type="submission" date="2019-07" db="EMBL/GenBank/DDBJ databases">
        <title>New species of Amycolatopsis and Streptomyces.</title>
        <authorList>
            <person name="Duangmal K."/>
            <person name="Teo W.F.A."/>
            <person name="Lipun K."/>
        </authorList>
    </citation>
    <scope>NUCLEOTIDE SEQUENCE [LARGE SCALE GENOMIC DNA]</scope>
    <source>
        <strain evidence="5 6">JCM 30562</strain>
    </source>
</reference>
<keyword evidence="6" id="KW-1185">Reference proteome</keyword>
<comment type="similarity">
    <text evidence="1">Belongs to the ATP-dependent AMP-binding enzyme family.</text>
</comment>
<dbReference type="EMBL" id="VJZA01000096">
    <property type="protein sequence ID" value="TVT16812.1"/>
    <property type="molecule type" value="Genomic_DNA"/>
</dbReference>
<dbReference type="InterPro" id="IPR045851">
    <property type="entry name" value="AMP-bd_C_sf"/>
</dbReference>
<evidence type="ECO:0000259" key="4">
    <source>
        <dbReference type="Pfam" id="PF13193"/>
    </source>
</evidence>